<name>A0ABD3Q0Z0_9STRA</name>
<dbReference type="PANTHER" id="PTHR21600:SF87">
    <property type="entry name" value="RNA PSEUDOURIDYLATE SYNTHASE DOMAIN-CONTAINING PROTEIN 1"/>
    <property type="match status" value="1"/>
</dbReference>
<dbReference type="SUPFAM" id="SSF55120">
    <property type="entry name" value="Pseudouridine synthase"/>
    <property type="match status" value="1"/>
</dbReference>
<dbReference type="GO" id="GO:0009982">
    <property type="term" value="F:pseudouridine synthase activity"/>
    <property type="evidence" value="ECO:0007669"/>
    <property type="project" value="UniProtKB-ARBA"/>
</dbReference>
<dbReference type="PROSITE" id="PS01129">
    <property type="entry name" value="PSI_RLU"/>
    <property type="match status" value="1"/>
</dbReference>
<evidence type="ECO:0000256" key="1">
    <source>
        <dbReference type="ARBA" id="ARBA00010876"/>
    </source>
</evidence>
<dbReference type="CDD" id="cd02869">
    <property type="entry name" value="PseudoU_synth_RluA_like"/>
    <property type="match status" value="1"/>
</dbReference>
<dbReference type="Pfam" id="PF00849">
    <property type="entry name" value="PseudoU_synth_2"/>
    <property type="match status" value="1"/>
</dbReference>
<feature type="compositionally biased region" description="Acidic residues" evidence="2">
    <location>
        <begin position="49"/>
        <end position="60"/>
    </location>
</feature>
<dbReference type="InterPro" id="IPR050188">
    <property type="entry name" value="RluA_PseudoU_synthase"/>
</dbReference>
<comment type="caution">
    <text evidence="4">The sequence shown here is derived from an EMBL/GenBank/DDBJ whole genome shotgun (WGS) entry which is preliminary data.</text>
</comment>
<gene>
    <name evidence="4" type="ORF">HJC23_007269</name>
</gene>
<dbReference type="InterPro" id="IPR006224">
    <property type="entry name" value="PsdUridine_synth_RluA-like_CS"/>
</dbReference>
<proteinExistence type="inferred from homology"/>
<protein>
    <recommendedName>
        <fullName evidence="3">Pseudouridine synthase RsuA/RluA-like domain-containing protein</fullName>
    </recommendedName>
</protein>
<keyword evidence="5" id="KW-1185">Reference proteome</keyword>
<dbReference type="InterPro" id="IPR006145">
    <property type="entry name" value="PsdUridine_synth_RsuA/RluA"/>
</dbReference>
<feature type="region of interest" description="Disordered" evidence="2">
    <location>
        <begin position="37"/>
        <end position="75"/>
    </location>
</feature>
<feature type="region of interest" description="Disordered" evidence="2">
    <location>
        <begin position="413"/>
        <end position="433"/>
    </location>
</feature>
<dbReference type="Proteomes" id="UP001516023">
    <property type="component" value="Unassembled WGS sequence"/>
</dbReference>
<reference evidence="4 5" key="1">
    <citation type="journal article" date="2020" name="G3 (Bethesda)">
        <title>Improved Reference Genome for Cyclotella cryptica CCMP332, a Model for Cell Wall Morphogenesis, Salinity Adaptation, and Lipid Production in Diatoms (Bacillariophyta).</title>
        <authorList>
            <person name="Roberts W.R."/>
            <person name="Downey K.M."/>
            <person name="Ruck E.C."/>
            <person name="Traller J.C."/>
            <person name="Alverson A.J."/>
        </authorList>
    </citation>
    <scope>NUCLEOTIDE SEQUENCE [LARGE SCALE GENOMIC DNA]</scope>
    <source>
        <strain evidence="4 5">CCMP332</strain>
    </source>
</reference>
<comment type="similarity">
    <text evidence="1">Belongs to the pseudouridine synthase RluA family.</text>
</comment>
<dbReference type="Gene3D" id="3.30.2350.10">
    <property type="entry name" value="Pseudouridine synthase"/>
    <property type="match status" value="1"/>
</dbReference>
<dbReference type="InterPro" id="IPR020103">
    <property type="entry name" value="PsdUridine_synth_cat_dom_sf"/>
</dbReference>
<accession>A0ABD3Q0Z0</accession>
<evidence type="ECO:0000259" key="3">
    <source>
        <dbReference type="Pfam" id="PF00849"/>
    </source>
</evidence>
<evidence type="ECO:0000313" key="4">
    <source>
        <dbReference type="EMBL" id="KAL3793529.1"/>
    </source>
</evidence>
<dbReference type="EMBL" id="JABMIG020000090">
    <property type="protein sequence ID" value="KAL3793529.1"/>
    <property type="molecule type" value="Genomic_DNA"/>
</dbReference>
<organism evidence="4 5">
    <name type="scientific">Cyclotella cryptica</name>
    <dbReference type="NCBI Taxonomy" id="29204"/>
    <lineage>
        <taxon>Eukaryota</taxon>
        <taxon>Sar</taxon>
        <taxon>Stramenopiles</taxon>
        <taxon>Ochrophyta</taxon>
        <taxon>Bacillariophyta</taxon>
        <taxon>Coscinodiscophyceae</taxon>
        <taxon>Thalassiosirophycidae</taxon>
        <taxon>Stephanodiscales</taxon>
        <taxon>Stephanodiscaceae</taxon>
        <taxon>Cyclotella</taxon>
    </lineage>
</organism>
<dbReference type="AlphaFoldDB" id="A0ABD3Q0Z0"/>
<evidence type="ECO:0000313" key="5">
    <source>
        <dbReference type="Proteomes" id="UP001516023"/>
    </source>
</evidence>
<feature type="compositionally biased region" description="Polar residues" evidence="2">
    <location>
        <begin position="61"/>
        <end position="75"/>
    </location>
</feature>
<feature type="domain" description="Pseudouridine synthase RsuA/RluA-like" evidence="3">
    <location>
        <begin position="246"/>
        <end position="397"/>
    </location>
</feature>
<sequence>MAPMAALANVPAHLTIKVLYSDDDIIVIEKPCDLRSVPGHATPKSYASGDDDDDGDDADSNGESPKANSHGQRLTAQEAWVKAIRTFAMEEGPIAGEDTPQTTTPAAEDTHTQAVDELIRNLSATADTNSVPRKCPTFERYCQRNRRRLLPSFPELDLSPAPVKTNEPPLKRQKHSKSNTISSQLCHIAQIAFSIIQQRQLPLMNLPQPTDDTESAIGQLRLLSFGDYAHNNHGPPETVDEVRKRISEEGENSKSSKKYKLHVVHRLDCQTSGIMVVARNPEAASTLCHQWRERQSVQKVYLAYVRWWPPYHEQNLQEGSIDLPLAASRTERIKWEVRPVEDGGKVSLTSWKVYECSGGITKGERGSRYSESDQSGITLELQPITGRTHQLRIHCAAVGSGIEGDSLYGDAPISWIGDQPDKEEQGKDPALSRPKTLQLHAHKLTFMHPKTGEEMTFMSPKPW</sequence>
<feature type="region of interest" description="Disordered" evidence="2">
    <location>
        <begin position="153"/>
        <end position="177"/>
    </location>
</feature>
<dbReference type="PANTHER" id="PTHR21600">
    <property type="entry name" value="MITOCHONDRIAL RNA PSEUDOURIDINE SYNTHASE"/>
    <property type="match status" value="1"/>
</dbReference>
<evidence type="ECO:0000256" key="2">
    <source>
        <dbReference type="SAM" id="MobiDB-lite"/>
    </source>
</evidence>